<gene>
    <name evidence="2" type="ORF">PIB30_070198</name>
</gene>
<evidence type="ECO:0000313" key="3">
    <source>
        <dbReference type="Proteomes" id="UP001341840"/>
    </source>
</evidence>
<keyword evidence="3" id="KW-1185">Reference proteome</keyword>
<evidence type="ECO:0000313" key="2">
    <source>
        <dbReference type="EMBL" id="MED6162412.1"/>
    </source>
</evidence>
<dbReference type="Proteomes" id="UP001341840">
    <property type="component" value="Unassembled WGS sequence"/>
</dbReference>
<feature type="region of interest" description="Disordered" evidence="1">
    <location>
        <begin position="99"/>
        <end position="122"/>
    </location>
</feature>
<evidence type="ECO:0000256" key="1">
    <source>
        <dbReference type="SAM" id="MobiDB-lite"/>
    </source>
</evidence>
<protein>
    <submittedName>
        <fullName evidence="2">Uncharacterized protein</fullName>
    </submittedName>
</protein>
<comment type="caution">
    <text evidence="2">The sequence shown here is derived from an EMBL/GenBank/DDBJ whole genome shotgun (WGS) entry which is preliminary data.</text>
</comment>
<feature type="non-terminal residue" evidence="2">
    <location>
        <position position="206"/>
    </location>
</feature>
<dbReference type="EMBL" id="JASCZI010121614">
    <property type="protein sequence ID" value="MED6162412.1"/>
    <property type="molecule type" value="Genomic_DNA"/>
</dbReference>
<organism evidence="2 3">
    <name type="scientific">Stylosanthes scabra</name>
    <dbReference type="NCBI Taxonomy" id="79078"/>
    <lineage>
        <taxon>Eukaryota</taxon>
        <taxon>Viridiplantae</taxon>
        <taxon>Streptophyta</taxon>
        <taxon>Embryophyta</taxon>
        <taxon>Tracheophyta</taxon>
        <taxon>Spermatophyta</taxon>
        <taxon>Magnoliopsida</taxon>
        <taxon>eudicotyledons</taxon>
        <taxon>Gunneridae</taxon>
        <taxon>Pentapetalae</taxon>
        <taxon>rosids</taxon>
        <taxon>fabids</taxon>
        <taxon>Fabales</taxon>
        <taxon>Fabaceae</taxon>
        <taxon>Papilionoideae</taxon>
        <taxon>50 kb inversion clade</taxon>
        <taxon>dalbergioids sensu lato</taxon>
        <taxon>Dalbergieae</taxon>
        <taxon>Pterocarpus clade</taxon>
        <taxon>Stylosanthes</taxon>
    </lineage>
</organism>
<name>A0ABU6UM73_9FABA</name>
<feature type="compositionally biased region" description="Pro residues" evidence="1">
    <location>
        <begin position="106"/>
        <end position="116"/>
    </location>
</feature>
<accession>A0ABU6UM73</accession>
<reference evidence="2 3" key="1">
    <citation type="journal article" date="2023" name="Plants (Basel)">
        <title>Bridging the Gap: Combining Genomics and Transcriptomics Approaches to Understand Stylosanthes scabra, an Orphan Legume from the Brazilian Caatinga.</title>
        <authorList>
            <person name="Ferreira-Neto J.R.C."/>
            <person name="da Silva M.D."/>
            <person name="Binneck E."/>
            <person name="de Melo N.F."/>
            <person name="da Silva R.H."/>
            <person name="de Melo A.L.T.M."/>
            <person name="Pandolfi V."/>
            <person name="Bustamante F.O."/>
            <person name="Brasileiro-Vidal A.C."/>
            <person name="Benko-Iseppon A.M."/>
        </authorList>
    </citation>
    <scope>NUCLEOTIDE SEQUENCE [LARGE SCALE GENOMIC DNA]</scope>
    <source>
        <tissue evidence="2">Leaves</tissue>
    </source>
</reference>
<sequence>MTYERYNFFTIASETGAKPIHGIGVAFSSVPKIEKNRHHYCGIASKASSKVARRSFIKRSRSTSSHSASPITLVTVIDHQPPPPFSAVTLPHHIVAAPRPSHLIPSPSPSQEPSPWSPSSSQKSQPVVVSAVFKPSSSFSISFKPSQPSMLSSGKTSFEGVAGSGEAASYIPRKASEEASCCYPLGACRLLFEFKHASTQGLGIST</sequence>
<proteinExistence type="predicted"/>